<dbReference type="Pfam" id="PF12840">
    <property type="entry name" value="HTH_20"/>
    <property type="match status" value="1"/>
</dbReference>
<dbReference type="PROSITE" id="PS50987">
    <property type="entry name" value="HTH_ARSR_2"/>
    <property type="match status" value="1"/>
</dbReference>
<dbReference type="AlphaFoldDB" id="A0A239B7S3"/>
<dbReference type="NCBIfam" id="NF033788">
    <property type="entry name" value="HTH_metalloreg"/>
    <property type="match status" value="1"/>
</dbReference>
<organism evidence="5 6">
    <name type="scientific">Actinoplanes regularis</name>
    <dbReference type="NCBI Taxonomy" id="52697"/>
    <lineage>
        <taxon>Bacteria</taxon>
        <taxon>Bacillati</taxon>
        <taxon>Actinomycetota</taxon>
        <taxon>Actinomycetes</taxon>
        <taxon>Micromonosporales</taxon>
        <taxon>Micromonosporaceae</taxon>
        <taxon>Actinoplanes</taxon>
    </lineage>
</organism>
<sequence length="106" mass="12351">MPDVDVFTALANPARREVLRLLRDGGPHPVAELARRFDMSRPSLSEHLRLLKDAGLVTERRAGRQRLYSLRTEPLRELAGWLAPYERFWQDRLHDLANFLETDDDD</sequence>
<dbReference type="SUPFAM" id="SSF46785">
    <property type="entry name" value="Winged helix' DNA-binding domain"/>
    <property type="match status" value="1"/>
</dbReference>
<keyword evidence="1" id="KW-0805">Transcription regulation</keyword>
<dbReference type="InterPro" id="IPR001845">
    <property type="entry name" value="HTH_ArsR_DNA-bd_dom"/>
</dbReference>
<feature type="domain" description="HTH arsR-type" evidence="4">
    <location>
        <begin position="1"/>
        <end position="90"/>
    </location>
</feature>
<evidence type="ECO:0000256" key="3">
    <source>
        <dbReference type="ARBA" id="ARBA00023163"/>
    </source>
</evidence>
<keyword evidence="2 5" id="KW-0238">DNA-binding</keyword>
<keyword evidence="3" id="KW-0804">Transcription</keyword>
<dbReference type="CDD" id="cd00090">
    <property type="entry name" value="HTH_ARSR"/>
    <property type="match status" value="1"/>
</dbReference>
<dbReference type="Gene3D" id="1.10.10.10">
    <property type="entry name" value="Winged helix-like DNA-binding domain superfamily/Winged helix DNA-binding domain"/>
    <property type="match status" value="1"/>
</dbReference>
<dbReference type="SMART" id="SM00418">
    <property type="entry name" value="HTH_ARSR"/>
    <property type="match status" value="1"/>
</dbReference>
<dbReference type="InterPro" id="IPR051081">
    <property type="entry name" value="HTH_MetalResp_TranReg"/>
</dbReference>
<reference evidence="5 6" key="1">
    <citation type="submission" date="2017-06" db="EMBL/GenBank/DDBJ databases">
        <authorList>
            <person name="Kim H.J."/>
            <person name="Triplett B.A."/>
        </authorList>
    </citation>
    <scope>NUCLEOTIDE SEQUENCE [LARGE SCALE GENOMIC DNA]</scope>
    <source>
        <strain evidence="5 6">DSM 43151</strain>
    </source>
</reference>
<dbReference type="InterPro" id="IPR036390">
    <property type="entry name" value="WH_DNA-bd_sf"/>
</dbReference>
<dbReference type="GO" id="GO:0003700">
    <property type="term" value="F:DNA-binding transcription factor activity"/>
    <property type="evidence" value="ECO:0007669"/>
    <property type="project" value="InterPro"/>
</dbReference>
<gene>
    <name evidence="5" type="ORF">SAMN06264365_10925</name>
</gene>
<protein>
    <submittedName>
        <fullName evidence="5">DNA-binding transcriptional regulator, ArsR family</fullName>
    </submittedName>
</protein>
<evidence type="ECO:0000313" key="5">
    <source>
        <dbReference type="EMBL" id="SNS04005.1"/>
    </source>
</evidence>
<proteinExistence type="predicted"/>
<dbReference type="OrthoDB" id="9806976at2"/>
<dbReference type="PRINTS" id="PR00778">
    <property type="entry name" value="HTHARSR"/>
</dbReference>
<dbReference type="EMBL" id="FZNR01000009">
    <property type="protein sequence ID" value="SNS04005.1"/>
    <property type="molecule type" value="Genomic_DNA"/>
</dbReference>
<dbReference type="GO" id="GO:0003677">
    <property type="term" value="F:DNA binding"/>
    <property type="evidence" value="ECO:0007669"/>
    <property type="project" value="UniProtKB-KW"/>
</dbReference>
<dbReference type="InterPro" id="IPR011991">
    <property type="entry name" value="ArsR-like_HTH"/>
</dbReference>
<evidence type="ECO:0000256" key="2">
    <source>
        <dbReference type="ARBA" id="ARBA00023125"/>
    </source>
</evidence>
<keyword evidence="6" id="KW-1185">Reference proteome</keyword>
<dbReference type="PANTHER" id="PTHR33154:SF33">
    <property type="entry name" value="TRANSCRIPTIONAL REPRESSOR SDPR"/>
    <property type="match status" value="1"/>
</dbReference>
<dbReference type="RefSeq" id="WP_089295296.1">
    <property type="nucleotide sequence ID" value="NZ_BOMU01000059.1"/>
</dbReference>
<dbReference type="InterPro" id="IPR036388">
    <property type="entry name" value="WH-like_DNA-bd_sf"/>
</dbReference>
<evidence type="ECO:0000256" key="1">
    <source>
        <dbReference type="ARBA" id="ARBA00023015"/>
    </source>
</evidence>
<evidence type="ECO:0000259" key="4">
    <source>
        <dbReference type="PROSITE" id="PS50987"/>
    </source>
</evidence>
<accession>A0A239B7S3</accession>
<dbReference type="Proteomes" id="UP000198415">
    <property type="component" value="Unassembled WGS sequence"/>
</dbReference>
<dbReference type="PANTHER" id="PTHR33154">
    <property type="entry name" value="TRANSCRIPTIONAL REGULATOR, ARSR FAMILY"/>
    <property type="match status" value="1"/>
</dbReference>
<evidence type="ECO:0000313" key="6">
    <source>
        <dbReference type="Proteomes" id="UP000198415"/>
    </source>
</evidence>
<name>A0A239B7S3_9ACTN</name>